<feature type="region of interest" description="Disordered" evidence="7">
    <location>
        <begin position="663"/>
        <end position="684"/>
    </location>
</feature>
<protein>
    <submittedName>
        <fullName evidence="11">ATP-binding cassette, subfamily B</fullName>
    </submittedName>
</protein>
<dbReference type="InterPro" id="IPR003593">
    <property type="entry name" value="AAA+_ATPase"/>
</dbReference>
<feature type="transmembrane region" description="Helical" evidence="8">
    <location>
        <begin position="243"/>
        <end position="264"/>
    </location>
</feature>
<keyword evidence="2 8" id="KW-0812">Transmembrane</keyword>
<comment type="caution">
    <text evidence="11">The sequence shown here is derived from an EMBL/GenBank/DDBJ whole genome shotgun (WGS) entry which is preliminary data.</text>
</comment>
<dbReference type="SMART" id="SM00382">
    <property type="entry name" value="AAA"/>
    <property type="match status" value="1"/>
</dbReference>
<evidence type="ECO:0000259" key="10">
    <source>
        <dbReference type="PROSITE" id="PS50929"/>
    </source>
</evidence>
<feature type="transmembrane region" description="Helical" evidence="8">
    <location>
        <begin position="137"/>
        <end position="157"/>
    </location>
</feature>
<evidence type="ECO:0000256" key="6">
    <source>
        <dbReference type="ARBA" id="ARBA00023136"/>
    </source>
</evidence>
<dbReference type="PANTHER" id="PTHR43394">
    <property type="entry name" value="ATP-DEPENDENT PERMEASE MDL1, MITOCHONDRIAL"/>
    <property type="match status" value="1"/>
</dbReference>
<keyword evidence="4 11" id="KW-0067">ATP-binding</keyword>
<evidence type="ECO:0000256" key="3">
    <source>
        <dbReference type="ARBA" id="ARBA00022741"/>
    </source>
</evidence>
<dbReference type="SUPFAM" id="SSF90123">
    <property type="entry name" value="ABC transporter transmembrane region"/>
    <property type="match status" value="1"/>
</dbReference>
<dbReference type="InterPro" id="IPR017871">
    <property type="entry name" value="ABC_transporter-like_CS"/>
</dbReference>
<dbReference type="Gene3D" id="3.40.50.300">
    <property type="entry name" value="P-loop containing nucleotide triphosphate hydrolases"/>
    <property type="match status" value="1"/>
</dbReference>
<evidence type="ECO:0000256" key="1">
    <source>
        <dbReference type="ARBA" id="ARBA00004651"/>
    </source>
</evidence>
<accession>A0ABT1HBX5</accession>
<organism evidence="11 12">
    <name type="scientific">Williamsia maris</name>
    <dbReference type="NCBI Taxonomy" id="72806"/>
    <lineage>
        <taxon>Bacteria</taxon>
        <taxon>Bacillati</taxon>
        <taxon>Actinomycetota</taxon>
        <taxon>Actinomycetes</taxon>
        <taxon>Mycobacteriales</taxon>
        <taxon>Nocardiaceae</taxon>
        <taxon>Williamsia</taxon>
    </lineage>
</organism>
<dbReference type="Gene3D" id="1.20.1560.10">
    <property type="entry name" value="ABC transporter type 1, transmembrane domain"/>
    <property type="match status" value="1"/>
</dbReference>
<dbReference type="GO" id="GO:0005524">
    <property type="term" value="F:ATP binding"/>
    <property type="evidence" value="ECO:0007669"/>
    <property type="project" value="UniProtKB-KW"/>
</dbReference>
<dbReference type="InterPro" id="IPR039421">
    <property type="entry name" value="Type_1_exporter"/>
</dbReference>
<keyword evidence="6 8" id="KW-0472">Membrane</keyword>
<evidence type="ECO:0000256" key="8">
    <source>
        <dbReference type="SAM" id="Phobius"/>
    </source>
</evidence>
<dbReference type="SUPFAM" id="SSF52540">
    <property type="entry name" value="P-loop containing nucleoside triphosphate hydrolases"/>
    <property type="match status" value="1"/>
</dbReference>
<dbReference type="PANTHER" id="PTHR43394:SF1">
    <property type="entry name" value="ATP-BINDING CASSETTE SUB-FAMILY B MEMBER 10, MITOCHONDRIAL"/>
    <property type="match status" value="1"/>
</dbReference>
<feature type="domain" description="ABC transporter" evidence="9">
    <location>
        <begin position="335"/>
        <end position="571"/>
    </location>
</feature>
<comment type="subcellular location">
    <subcellularLocation>
        <location evidence="1">Cell membrane</location>
        <topology evidence="1">Multi-pass membrane protein</topology>
    </subcellularLocation>
</comment>
<dbReference type="PROSITE" id="PS50893">
    <property type="entry name" value="ABC_TRANSPORTER_2"/>
    <property type="match status" value="1"/>
</dbReference>
<dbReference type="PROSITE" id="PS00211">
    <property type="entry name" value="ABC_TRANSPORTER_1"/>
    <property type="match status" value="1"/>
</dbReference>
<dbReference type="Proteomes" id="UP001206895">
    <property type="component" value="Unassembled WGS sequence"/>
</dbReference>
<keyword evidence="3" id="KW-0547">Nucleotide-binding</keyword>
<dbReference type="EMBL" id="JAMTCJ010000001">
    <property type="protein sequence ID" value="MCP2174376.1"/>
    <property type="molecule type" value="Genomic_DNA"/>
</dbReference>
<dbReference type="InterPro" id="IPR036640">
    <property type="entry name" value="ABC1_TM_sf"/>
</dbReference>
<proteinExistence type="predicted"/>
<evidence type="ECO:0000256" key="4">
    <source>
        <dbReference type="ARBA" id="ARBA00022840"/>
    </source>
</evidence>
<keyword evidence="5 8" id="KW-1133">Transmembrane helix</keyword>
<dbReference type="InterPro" id="IPR027417">
    <property type="entry name" value="P-loop_NTPase"/>
</dbReference>
<dbReference type="Pfam" id="PF00005">
    <property type="entry name" value="ABC_tran"/>
    <property type="match status" value="1"/>
</dbReference>
<feature type="transmembrane region" description="Helical" evidence="8">
    <location>
        <begin position="21"/>
        <end position="42"/>
    </location>
</feature>
<name>A0ABT1HBX5_9NOCA</name>
<evidence type="ECO:0000313" key="11">
    <source>
        <dbReference type="EMBL" id="MCP2174376.1"/>
    </source>
</evidence>
<evidence type="ECO:0000256" key="2">
    <source>
        <dbReference type="ARBA" id="ARBA00022692"/>
    </source>
</evidence>
<evidence type="ECO:0000256" key="5">
    <source>
        <dbReference type="ARBA" id="ARBA00022989"/>
    </source>
</evidence>
<feature type="domain" description="ABC transmembrane type-1" evidence="10">
    <location>
        <begin position="22"/>
        <end position="304"/>
    </location>
</feature>
<evidence type="ECO:0000313" key="12">
    <source>
        <dbReference type="Proteomes" id="UP001206895"/>
    </source>
</evidence>
<evidence type="ECO:0000256" key="7">
    <source>
        <dbReference type="SAM" id="MobiDB-lite"/>
    </source>
</evidence>
<feature type="transmembrane region" description="Helical" evidence="8">
    <location>
        <begin position="163"/>
        <end position="182"/>
    </location>
</feature>
<dbReference type="Pfam" id="PF00664">
    <property type="entry name" value="ABC_membrane"/>
    <property type="match status" value="1"/>
</dbReference>
<feature type="transmembrane region" description="Helical" evidence="8">
    <location>
        <begin position="62"/>
        <end position="85"/>
    </location>
</feature>
<reference evidence="11 12" key="1">
    <citation type="submission" date="2022-06" db="EMBL/GenBank/DDBJ databases">
        <title>Genomic Encyclopedia of Archaeal and Bacterial Type Strains, Phase II (KMG-II): from individual species to whole genera.</title>
        <authorList>
            <person name="Goeker M."/>
        </authorList>
    </citation>
    <scope>NUCLEOTIDE SEQUENCE [LARGE SCALE GENOMIC DNA]</scope>
    <source>
        <strain evidence="11 12">DSM 44693</strain>
    </source>
</reference>
<dbReference type="InterPro" id="IPR003439">
    <property type="entry name" value="ABC_transporter-like_ATP-bd"/>
</dbReference>
<sequence>MTVIAALRRFAPLLRPDLRSLAIAAVLLTISAGCEIAAVFFLSDVIDGALTSDSMQSFALSAAVWLVITVVAAGADYTGLLTAVGTSERFVLRLRNQLYAHVQRLNPLIHRRYGLGDMVTRHSSDIEAVEHMTGSGLLQLGVALLHVIGLLVVGFVLSWQVSLVAVIAIPVLSALSALFSRAQTRAARDERAATSAIGVAVHEGLAGIETTVAYNQQKREHDLVDRHGRSWMRARLAQTRVEAGFGSVLSVGQILTMLAIAVVGAWQIRLGHLTVGELIALTGYLGYLYPKVQEIAELRLAVAAAVVSAERVAEILDITPSAADLDDARPLPSGRGTLELRGVGFKYDRPLITDATFTVRPGSITALVGPSGSGKSTLAALVARFDRPQCGVITLGGNDIGVHTAHSVREQITLLPQQVVIRAGTVAENIAYGTPGADEAAVVAAARDADADGFIRGLPDGYRTQLADGGLRLSGGQRQRIAIARAILRDAPVLVLDEPTAGLDDHSVDRIIGPLLRLAAGRATLLITHDTRLAALAHETVEMRADGRTRRRQRATMSTIISSTSTTTAATPIVAGEMGRVGAAGRSGDGGGVVAAAGAGAGVGAVGVGVGGVGSGTGPAAGRVAVGCTRAAGNPDSVRGDDRFDRVDDRPESPQIGIALSLRGRGDWSTAPTLPPGPAAMRAN</sequence>
<dbReference type="InterPro" id="IPR011527">
    <property type="entry name" value="ABC1_TM_dom"/>
</dbReference>
<dbReference type="PROSITE" id="PS50929">
    <property type="entry name" value="ABC_TM1F"/>
    <property type="match status" value="1"/>
</dbReference>
<evidence type="ECO:0000259" key="9">
    <source>
        <dbReference type="PROSITE" id="PS50893"/>
    </source>
</evidence>
<keyword evidence="12" id="KW-1185">Reference proteome</keyword>
<gene>
    <name evidence="11" type="ORF">LX13_000183</name>
</gene>